<evidence type="ECO:0000313" key="3">
    <source>
        <dbReference type="Proteomes" id="UP000005237"/>
    </source>
</evidence>
<dbReference type="EnsemblMetazoa" id="CJA10340b.1">
    <property type="protein sequence ID" value="CJA10340b.1"/>
    <property type="gene ID" value="WBGene00129544"/>
</dbReference>
<organism evidence="2 3">
    <name type="scientific">Caenorhabditis japonica</name>
    <dbReference type="NCBI Taxonomy" id="281687"/>
    <lineage>
        <taxon>Eukaryota</taxon>
        <taxon>Metazoa</taxon>
        <taxon>Ecdysozoa</taxon>
        <taxon>Nematoda</taxon>
        <taxon>Chromadorea</taxon>
        <taxon>Rhabditida</taxon>
        <taxon>Rhabditina</taxon>
        <taxon>Rhabditomorpha</taxon>
        <taxon>Rhabditoidea</taxon>
        <taxon>Rhabditidae</taxon>
        <taxon>Peloderinae</taxon>
        <taxon>Caenorhabditis</taxon>
    </lineage>
</organism>
<accession>A0A8R1HUT6</accession>
<name>A0A8R1HUT6_CAEJA</name>
<reference evidence="3" key="1">
    <citation type="submission" date="2010-08" db="EMBL/GenBank/DDBJ databases">
        <authorList>
            <consortium name="Caenorhabditis japonica Sequencing Consortium"/>
            <person name="Wilson R.K."/>
        </authorList>
    </citation>
    <scope>NUCLEOTIDE SEQUENCE [LARGE SCALE GENOMIC DNA]</scope>
    <source>
        <strain evidence="3">DF5081</strain>
    </source>
</reference>
<feature type="compositionally biased region" description="Acidic residues" evidence="1">
    <location>
        <begin position="471"/>
        <end position="486"/>
    </location>
</feature>
<feature type="compositionally biased region" description="Acidic residues" evidence="1">
    <location>
        <begin position="342"/>
        <end position="352"/>
    </location>
</feature>
<dbReference type="AlphaFoldDB" id="A0A8R1HUT6"/>
<sequence>MALNLKELHCMLQESLERDEEMLADLRELYPKSKILQSETPIDQNLSLEDLLTALVDAMGASINTIDGVTKRDCSHNKYEELQTRSLRTVEDAATLATRECRAYVSLSFIVRLERSMIQHLRRLGVLLTIFAVTRADVINCSEKNVCFGAPALCDPSMDCNLIFQFDDQGNLDVELRDFPNPRGYVAIVVKKFADNSNEYLFCIPHEQRRIRAIAKSGEAIQITEQHMARYVQKLPRNGFKCSFLASELPATFKTQKKIIASTGLFIDNLVVPQGELVQTVQPEEVFFHRISSSFDRNDDMLTPDERKMASDLVAKVRRISNNDDGSDLEELLKKKKKTKDEDEDDKDLEEMLDSRKKFSIRRREESRRESTNSRNRSSRRPSRRESDDEDNMDEDDDDDDDADFDNLPKKKKRHPSRRAQSEEEEDDDEVNEEPEDEEEDIYTPRRREKDMPKKKTNRGKERKPSKARDDDYEDDKSEDDDDYDDASSQGSFLMIVATCFIVFLR</sequence>
<protein>
    <submittedName>
        <fullName evidence="2">Uncharacterized protein</fullName>
    </submittedName>
</protein>
<feature type="compositionally biased region" description="Acidic residues" evidence="1">
    <location>
        <begin position="423"/>
        <end position="442"/>
    </location>
</feature>
<dbReference type="PANTHER" id="PTHR21449">
    <property type="entry name" value="PROTEIN CBG05271-RELATED"/>
    <property type="match status" value="1"/>
</dbReference>
<keyword evidence="3" id="KW-1185">Reference proteome</keyword>
<feature type="compositionally biased region" description="Basic and acidic residues" evidence="1">
    <location>
        <begin position="353"/>
        <end position="372"/>
    </location>
</feature>
<evidence type="ECO:0000256" key="1">
    <source>
        <dbReference type="SAM" id="MobiDB-lite"/>
    </source>
</evidence>
<dbReference type="Proteomes" id="UP000005237">
    <property type="component" value="Unassembled WGS sequence"/>
</dbReference>
<evidence type="ECO:0000313" key="2">
    <source>
        <dbReference type="EnsemblMetazoa" id="CJA10340b.1"/>
    </source>
</evidence>
<reference evidence="2" key="2">
    <citation type="submission" date="2022-06" db="UniProtKB">
        <authorList>
            <consortium name="EnsemblMetazoa"/>
        </authorList>
    </citation>
    <scope>IDENTIFICATION</scope>
    <source>
        <strain evidence="2">DF5081</strain>
    </source>
</reference>
<proteinExistence type="predicted"/>
<feature type="compositionally biased region" description="Acidic residues" evidence="1">
    <location>
        <begin position="388"/>
        <end position="405"/>
    </location>
</feature>
<feature type="region of interest" description="Disordered" evidence="1">
    <location>
        <begin position="336"/>
        <end position="492"/>
    </location>
</feature>
<dbReference type="PANTHER" id="PTHR21449:SF3">
    <property type="entry name" value="DOMON DOMAIN-CONTAINING PROTEIN"/>
    <property type="match status" value="1"/>
</dbReference>
<feature type="compositionally biased region" description="Basic and acidic residues" evidence="1">
    <location>
        <begin position="443"/>
        <end position="470"/>
    </location>
</feature>